<protein>
    <submittedName>
        <fullName evidence="2">Uncharacterized protein</fullName>
    </submittedName>
</protein>
<accession>Q5NA52</accession>
<dbReference type="AlphaFoldDB" id="Q5NA52"/>
<name>Q5NA52_ORYSJ</name>
<sequence length="66" mass="7339">MSGWSRVGNGVECVVVVRLVGYIGDGIRRGQLRLGWANGQGRKEMKRMDFDGCSSNGKYSPLQIRH</sequence>
<dbReference type="EMBL" id="AP003227">
    <property type="protein sequence ID" value="BAD81675.1"/>
    <property type="molecule type" value="Genomic_DNA"/>
</dbReference>
<reference evidence="2" key="1">
    <citation type="journal article" date="2002" name="Nature">
        <title>The genome sequence and structure of rice chromosome 1.</title>
        <authorList>
            <person name="Sasaki T."/>
            <person name="Matsumoto T."/>
            <person name="Yamamoto K."/>
            <person name="Sakata K."/>
            <person name="Baba T."/>
            <person name="Katayose Y."/>
            <person name="Wu J."/>
            <person name="Niimura Y."/>
            <person name="Cheng Z."/>
            <person name="Nagamura Y."/>
            <person name="Antonio B.A."/>
            <person name="Kanamori H."/>
            <person name="Hosokawa S."/>
            <person name="Masukawa M."/>
            <person name="Arikawa K."/>
            <person name="Chiden Y."/>
            <person name="Hayashi M."/>
            <person name="Okamoto M."/>
            <person name="Ando T."/>
            <person name="Aoki H."/>
            <person name="Arita K."/>
            <person name="Hamada M."/>
            <person name="Harada C."/>
            <person name="Hijishita S."/>
            <person name="Honda M."/>
            <person name="Ichikawa Y."/>
            <person name="Idonuma A."/>
            <person name="Iijima M."/>
            <person name="Ikeda M."/>
            <person name="Ikeno M."/>
            <person name="Itoh S."/>
            <person name="Itoh T."/>
            <person name="Itoh Y."/>
            <person name="Itoh Y."/>
            <person name="Iwabuchi A."/>
            <person name="Kamiya K."/>
            <person name="Karasawa W."/>
            <person name="Katagiri S."/>
            <person name="Kikuta A."/>
            <person name="Kobayashi N."/>
            <person name="Kono I."/>
            <person name="Machita K."/>
            <person name="Maehara T."/>
            <person name="Mizuno H."/>
            <person name="Mizubayashi T."/>
            <person name="Mukai Y."/>
            <person name="Nagasaki H."/>
            <person name="Nakashima M."/>
            <person name="Nakama Y."/>
            <person name="Nakamichi Y."/>
            <person name="Nakamura M."/>
            <person name="Namiki N."/>
            <person name="Negishi M."/>
            <person name="Ohta I."/>
            <person name="Ono N."/>
            <person name="Saji S."/>
            <person name="Sakai K."/>
            <person name="Shibata M."/>
            <person name="Shimokawa T."/>
            <person name="Shomura A."/>
            <person name="Song J."/>
            <person name="Takazaki Y."/>
            <person name="Terasawa K."/>
            <person name="Tsuji K."/>
            <person name="Waki K."/>
            <person name="Yamagata H."/>
            <person name="Yamane H."/>
            <person name="Yoshiki S."/>
            <person name="Yoshihara R."/>
            <person name="Yukawa K."/>
            <person name="Zhong H."/>
            <person name="Iwama H."/>
            <person name="Endo T."/>
            <person name="Ito H."/>
            <person name="Hahn J.H."/>
            <person name="Kim H.I."/>
            <person name="Eun M.Y."/>
            <person name="Yano M."/>
            <person name="Jiang J."/>
            <person name="Gojobori T."/>
        </authorList>
    </citation>
    <scope>NUCLEOTIDE SEQUENCE [LARGE SCALE GENOMIC DNA]</scope>
</reference>
<evidence type="ECO:0000313" key="2">
    <source>
        <dbReference type="EMBL" id="BAD81675.1"/>
    </source>
</evidence>
<dbReference type="Proteomes" id="UP000817658">
    <property type="component" value="Chromosome 1"/>
</dbReference>
<gene>
    <name evidence="2" type="primary">P0018C10.48</name>
</gene>
<feature type="region of interest" description="Disordered" evidence="1">
    <location>
        <begin position="47"/>
        <end position="66"/>
    </location>
</feature>
<evidence type="ECO:0000256" key="1">
    <source>
        <dbReference type="SAM" id="MobiDB-lite"/>
    </source>
</evidence>
<organism evidence="2">
    <name type="scientific">Oryza sativa subsp. japonica</name>
    <name type="common">Rice</name>
    <dbReference type="NCBI Taxonomy" id="39947"/>
    <lineage>
        <taxon>Eukaryota</taxon>
        <taxon>Viridiplantae</taxon>
        <taxon>Streptophyta</taxon>
        <taxon>Embryophyta</taxon>
        <taxon>Tracheophyta</taxon>
        <taxon>Spermatophyta</taxon>
        <taxon>Magnoliopsida</taxon>
        <taxon>Liliopsida</taxon>
        <taxon>Poales</taxon>
        <taxon>Poaceae</taxon>
        <taxon>BOP clade</taxon>
        <taxon>Oryzoideae</taxon>
        <taxon>Oryzeae</taxon>
        <taxon>Oryzinae</taxon>
        <taxon>Oryza</taxon>
        <taxon>Oryza sativa</taxon>
    </lineage>
</organism>
<proteinExistence type="predicted"/>